<comment type="caution">
    <text evidence="1">The sequence shown here is derived from an EMBL/GenBank/DDBJ whole genome shotgun (WGS) entry which is preliminary data.</text>
</comment>
<dbReference type="EMBL" id="MSFU01000015">
    <property type="protein sequence ID" value="PWY71255.1"/>
    <property type="molecule type" value="Genomic_DNA"/>
</dbReference>
<gene>
    <name evidence="1" type="ORF">BO83DRAFT_417869</name>
</gene>
<accession>A0A317VB46</accession>
<organism evidence="1 2">
    <name type="scientific">Aspergillus eucalypticola (strain CBS 122712 / IBT 29274)</name>
    <dbReference type="NCBI Taxonomy" id="1448314"/>
    <lineage>
        <taxon>Eukaryota</taxon>
        <taxon>Fungi</taxon>
        <taxon>Dikarya</taxon>
        <taxon>Ascomycota</taxon>
        <taxon>Pezizomycotina</taxon>
        <taxon>Eurotiomycetes</taxon>
        <taxon>Eurotiomycetidae</taxon>
        <taxon>Eurotiales</taxon>
        <taxon>Aspergillaceae</taxon>
        <taxon>Aspergillus</taxon>
        <taxon>Aspergillus subgen. Circumdati</taxon>
    </lineage>
</organism>
<evidence type="ECO:0000313" key="2">
    <source>
        <dbReference type="Proteomes" id="UP000246171"/>
    </source>
</evidence>
<dbReference type="Proteomes" id="UP000246171">
    <property type="component" value="Unassembled WGS sequence"/>
</dbReference>
<protein>
    <recommendedName>
        <fullName evidence="3">Fungal-type protein kinase domain-containing protein</fullName>
    </recommendedName>
</protein>
<keyword evidence="2" id="KW-1185">Reference proteome</keyword>
<dbReference type="GeneID" id="37056745"/>
<dbReference type="RefSeq" id="XP_025387246.1">
    <property type="nucleotide sequence ID" value="XM_025534783.1"/>
</dbReference>
<reference evidence="1" key="1">
    <citation type="submission" date="2016-12" db="EMBL/GenBank/DDBJ databases">
        <title>The genomes of Aspergillus section Nigri reveals drivers in fungal speciation.</title>
        <authorList>
            <consortium name="DOE Joint Genome Institute"/>
            <person name="Vesth T.C."/>
            <person name="Nybo J."/>
            <person name="Theobald S."/>
            <person name="Brandl J."/>
            <person name="Frisvad J.C."/>
            <person name="Nielsen K.F."/>
            <person name="Lyhne E.K."/>
            <person name="Kogle M.E."/>
            <person name="Kuo A."/>
            <person name="Riley R."/>
            <person name="Clum A."/>
            <person name="Nolan M."/>
            <person name="Lipzen A."/>
            <person name="Salamov A."/>
            <person name="Henrissat B."/>
            <person name="Wiebenga A."/>
            <person name="De vries R.P."/>
            <person name="Grigoriev I.V."/>
            <person name="Mortensen U.H."/>
            <person name="Andersen M.R."/>
            <person name="Baker S.E."/>
        </authorList>
    </citation>
    <scope>NUCLEOTIDE SEQUENCE</scope>
    <source>
        <strain evidence="1">CBS 122712</strain>
    </source>
</reference>
<dbReference type="VEuPathDB" id="FungiDB:BO83DRAFT_417869"/>
<dbReference type="OrthoDB" id="4499616at2759"/>
<evidence type="ECO:0000313" key="1">
    <source>
        <dbReference type="EMBL" id="PWY71255.1"/>
    </source>
</evidence>
<evidence type="ECO:0008006" key="3">
    <source>
        <dbReference type="Google" id="ProtNLM"/>
    </source>
</evidence>
<proteinExistence type="predicted"/>
<sequence length="120" mass="13622">MTKPALRTPRISGDLAERQIFIVECKRPSKDTPAEWESAKDQLLHYCEGNVNGTTRVFGATAIGTKVKFWRFDYPRLTPLSAGDETYDLLDPRGSNQAEQCLNYIRNNGWNWVQSGTMLP</sequence>
<dbReference type="AlphaFoldDB" id="A0A317VB46"/>
<name>A0A317VB46_ASPEC</name>